<name>A0AAD7CG43_9AGAR</name>
<comment type="caution">
    <text evidence="2">The sequence shown here is derived from an EMBL/GenBank/DDBJ whole genome shotgun (WGS) entry which is preliminary data.</text>
</comment>
<organism evidence="2 3">
    <name type="scientific">Roridomyces roridus</name>
    <dbReference type="NCBI Taxonomy" id="1738132"/>
    <lineage>
        <taxon>Eukaryota</taxon>
        <taxon>Fungi</taxon>
        <taxon>Dikarya</taxon>
        <taxon>Basidiomycota</taxon>
        <taxon>Agaricomycotina</taxon>
        <taxon>Agaricomycetes</taxon>
        <taxon>Agaricomycetidae</taxon>
        <taxon>Agaricales</taxon>
        <taxon>Marasmiineae</taxon>
        <taxon>Mycenaceae</taxon>
        <taxon>Roridomyces</taxon>
    </lineage>
</organism>
<protein>
    <submittedName>
        <fullName evidence="2">Uncharacterized protein</fullName>
    </submittedName>
</protein>
<gene>
    <name evidence="2" type="ORF">FB45DRAFT_1020014</name>
</gene>
<dbReference type="Proteomes" id="UP001221142">
    <property type="component" value="Unassembled WGS sequence"/>
</dbReference>
<evidence type="ECO:0000313" key="3">
    <source>
        <dbReference type="Proteomes" id="UP001221142"/>
    </source>
</evidence>
<evidence type="ECO:0000313" key="2">
    <source>
        <dbReference type="EMBL" id="KAJ7647804.1"/>
    </source>
</evidence>
<accession>A0AAD7CG43</accession>
<sequence>MEWSASIKAGRPTTSLSLLPPVAPQGERLHQPGEDEATPAADPSRGPSSGTSDVVDHLKASPGQFFDRNPAASKCSPLAWRSRLLEKTSRLQEGRMDVLRSTLLLQVAPRFAARMATSLDGAASSSMELDWVGS</sequence>
<proteinExistence type="predicted"/>
<dbReference type="AlphaFoldDB" id="A0AAD7CG43"/>
<evidence type="ECO:0000256" key="1">
    <source>
        <dbReference type="SAM" id="MobiDB-lite"/>
    </source>
</evidence>
<reference evidence="2" key="1">
    <citation type="submission" date="2023-03" db="EMBL/GenBank/DDBJ databases">
        <title>Massive genome expansion in bonnet fungi (Mycena s.s.) driven by repeated elements and novel gene families across ecological guilds.</title>
        <authorList>
            <consortium name="Lawrence Berkeley National Laboratory"/>
            <person name="Harder C.B."/>
            <person name="Miyauchi S."/>
            <person name="Viragh M."/>
            <person name="Kuo A."/>
            <person name="Thoen E."/>
            <person name="Andreopoulos B."/>
            <person name="Lu D."/>
            <person name="Skrede I."/>
            <person name="Drula E."/>
            <person name="Henrissat B."/>
            <person name="Morin E."/>
            <person name="Kohler A."/>
            <person name="Barry K."/>
            <person name="LaButti K."/>
            <person name="Morin E."/>
            <person name="Salamov A."/>
            <person name="Lipzen A."/>
            <person name="Mereny Z."/>
            <person name="Hegedus B."/>
            <person name="Baldrian P."/>
            <person name="Stursova M."/>
            <person name="Weitz H."/>
            <person name="Taylor A."/>
            <person name="Grigoriev I.V."/>
            <person name="Nagy L.G."/>
            <person name="Martin F."/>
            <person name="Kauserud H."/>
        </authorList>
    </citation>
    <scope>NUCLEOTIDE SEQUENCE</scope>
    <source>
        <strain evidence="2">9284</strain>
    </source>
</reference>
<keyword evidence="3" id="KW-1185">Reference proteome</keyword>
<feature type="region of interest" description="Disordered" evidence="1">
    <location>
        <begin position="1"/>
        <end position="71"/>
    </location>
</feature>
<dbReference type="EMBL" id="JARKIF010000002">
    <property type="protein sequence ID" value="KAJ7647804.1"/>
    <property type="molecule type" value="Genomic_DNA"/>
</dbReference>